<reference evidence="1" key="2">
    <citation type="submission" date="2020-09" db="EMBL/GenBank/DDBJ databases">
        <authorList>
            <person name="Sun Q."/>
            <person name="Zhou Y."/>
        </authorList>
    </citation>
    <scope>NUCLEOTIDE SEQUENCE</scope>
    <source>
        <strain evidence="1">CGMCC 1.15360</strain>
    </source>
</reference>
<reference evidence="1" key="1">
    <citation type="journal article" date="2014" name="Int. J. Syst. Evol. Microbiol.">
        <title>Complete genome sequence of Corynebacterium casei LMG S-19264T (=DSM 44701T), isolated from a smear-ripened cheese.</title>
        <authorList>
            <consortium name="US DOE Joint Genome Institute (JGI-PGF)"/>
            <person name="Walter F."/>
            <person name="Albersmeier A."/>
            <person name="Kalinowski J."/>
            <person name="Ruckert C."/>
        </authorList>
    </citation>
    <scope>NUCLEOTIDE SEQUENCE</scope>
    <source>
        <strain evidence="1">CGMCC 1.15360</strain>
    </source>
</reference>
<evidence type="ECO:0000313" key="2">
    <source>
        <dbReference type="Proteomes" id="UP000612349"/>
    </source>
</evidence>
<dbReference type="RefSeq" id="WP_156522212.1">
    <property type="nucleotide sequence ID" value="NZ_LYWZ01000031.1"/>
</dbReference>
<dbReference type="Proteomes" id="UP000612349">
    <property type="component" value="Unassembled WGS sequence"/>
</dbReference>
<sequence>MEFHQYIVNAKTLDEAKGIALDGLRIGRFHKAQILNEEGVLKLEFSGRRASRLPKV</sequence>
<comment type="caution">
    <text evidence="1">The sequence shown here is derived from an EMBL/GenBank/DDBJ whole genome shotgun (WGS) entry which is preliminary data.</text>
</comment>
<dbReference type="EMBL" id="BMIP01000013">
    <property type="protein sequence ID" value="GGD83379.1"/>
    <property type="molecule type" value="Genomic_DNA"/>
</dbReference>
<dbReference type="AlphaFoldDB" id="A0A917DZF7"/>
<gene>
    <name evidence="1" type="ORF">GCM10010990_36850</name>
</gene>
<proteinExistence type="predicted"/>
<accession>A0A917DZF7</accession>
<protein>
    <submittedName>
        <fullName evidence="1">Uncharacterized protein</fullName>
    </submittedName>
</protein>
<organism evidence="1 2">
    <name type="scientific">Croceicoccus mobilis</name>
    <dbReference type="NCBI Taxonomy" id="1703339"/>
    <lineage>
        <taxon>Bacteria</taxon>
        <taxon>Pseudomonadati</taxon>
        <taxon>Pseudomonadota</taxon>
        <taxon>Alphaproteobacteria</taxon>
        <taxon>Sphingomonadales</taxon>
        <taxon>Erythrobacteraceae</taxon>
        <taxon>Croceicoccus</taxon>
    </lineage>
</organism>
<keyword evidence="2" id="KW-1185">Reference proteome</keyword>
<evidence type="ECO:0000313" key="1">
    <source>
        <dbReference type="EMBL" id="GGD83379.1"/>
    </source>
</evidence>
<name>A0A917DZF7_9SPHN</name>